<dbReference type="GO" id="GO:0033204">
    <property type="term" value="F:ribonuclease P RNA binding"/>
    <property type="evidence" value="ECO:0007669"/>
    <property type="project" value="InterPro"/>
</dbReference>
<accession>A0A427YHI8</accession>
<evidence type="ECO:0000256" key="6">
    <source>
        <dbReference type="ARBA" id="ARBA00022759"/>
    </source>
</evidence>
<evidence type="ECO:0000256" key="1">
    <source>
        <dbReference type="ARBA" id="ARBA00004123"/>
    </source>
</evidence>
<feature type="region of interest" description="Disordered" evidence="8">
    <location>
        <begin position="368"/>
        <end position="388"/>
    </location>
</feature>
<feature type="compositionally biased region" description="Low complexity" evidence="8">
    <location>
        <begin position="177"/>
        <end position="187"/>
    </location>
</feature>
<dbReference type="AlphaFoldDB" id="A0A427YHI8"/>
<comment type="caution">
    <text evidence="9">The sequence shown here is derived from an EMBL/GenBank/DDBJ whole genome shotgun (WGS) entry which is preliminary data.</text>
</comment>
<evidence type="ECO:0000256" key="7">
    <source>
        <dbReference type="ARBA" id="ARBA00022801"/>
    </source>
</evidence>
<dbReference type="GO" id="GO:0016787">
    <property type="term" value="F:hydrolase activity"/>
    <property type="evidence" value="ECO:0007669"/>
    <property type="project" value="UniProtKB-KW"/>
</dbReference>
<evidence type="ECO:0000256" key="8">
    <source>
        <dbReference type="SAM" id="MobiDB-lite"/>
    </source>
</evidence>
<keyword evidence="7" id="KW-0378">Hydrolase</keyword>
<dbReference type="InterPro" id="IPR036980">
    <property type="entry name" value="RNase_P/MRP_Rpp29_sf"/>
</dbReference>
<dbReference type="Pfam" id="PF01868">
    <property type="entry name" value="RNase_P-MRP_p29"/>
    <property type="match status" value="1"/>
</dbReference>
<dbReference type="PANTHER" id="PTHR13348:SF0">
    <property type="entry name" value="RIBONUCLEASE P PROTEIN SUBUNIT P29"/>
    <property type="match status" value="1"/>
</dbReference>
<keyword evidence="3" id="KW-0963">Cytoplasm</keyword>
<reference evidence="9 10" key="1">
    <citation type="submission" date="2018-11" db="EMBL/GenBank/DDBJ databases">
        <title>Genome sequence of Saitozyma podzolica DSM 27192.</title>
        <authorList>
            <person name="Aliyu H."/>
            <person name="Gorte O."/>
            <person name="Ochsenreither K."/>
        </authorList>
    </citation>
    <scope>NUCLEOTIDE SEQUENCE [LARGE SCALE GENOMIC DNA]</scope>
    <source>
        <strain evidence="9 10">DSM 27192</strain>
    </source>
</reference>
<evidence type="ECO:0000313" key="10">
    <source>
        <dbReference type="Proteomes" id="UP000279259"/>
    </source>
</evidence>
<feature type="region of interest" description="Disordered" evidence="8">
    <location>
        <begin position="405"/>
        <end position="437"/>
    </location>
</feature>
<feature type="region of interest" description="Disordered" evidence="8">
    <location>
        <begin position="1"/>
        <end position="134"/>
    </location>
</feature>
<evidence type="ECO:0000256" key="3">
    <source>
        <dbReference type="ARBA" id="ARBA00022490"/>
    </source>
</evidence>
<comment type="subcellular location">
    <subcellularLocation>
        <location evidence="1">Nucleus</location>
    </subcellularLocation>
</comment>
<name>A0A427YHI8_9TREE</name>
<feature type="compositionally biased region" description="Pro residues" evidence="8">
    <location>
        <begin position="211"/>
        <end position="231"/>
    </location>
</feature>
<feature type="compositionally biased region" description="Low complexity" evidence="8">
    <location>
        <begin position="8"/>
        <end position="23"/>
    </location>
</feature>
<gene>
    <name evidence="9" type="ORF">EHS25_001216</name>
</gene>
<evidence type="ECO:0000313" key="9">
    <source>
        <dbReference type="EMBL" id="RSH90611.1"/>
    </source>
</evidence>
<dbReference type="STRING" id="1890683.A0A427YHI8"/>
<feature type="compositionally biased region" description="Basic and acidic residues" evidence="8">
    <location>
        <begin position="95"/>
        <end position="118"/>
    </location>
</feature>
<protein>
    <submittedName>
        <fullName evidence="9">Uncharacterized protein</fullName>
    </submittedName>
</protein>
<feature type="region of interest" description="Disordered" evidence="8">
    <location>
        <begin position="479"/>
        <end position="504"/>
    </location>
</feature>
<dbReference type="HAMAP" id="MF_00754">
    <property type="entry name" value="RNase_P_1"/>
    <property type="match status" value="1"/>
</dbReference>
<feature type="region of interest" description="Disordered" evidence="8">
    <location>
        <begin position="171"/>
        <end position="235"/>
    </location>
</feature>
<dbReference type="GO" id="GO:0030677">
    <property type="term" value="C:ribonuclease P complex"/>
    <property type="evidence" value="ECO:0007669"/>
    <property type="project" value="InterPro"/>
</dbReference>
<feature type="compositionally biased region" description="Basic and acidic residues" evidence="8">
    <location>
        <begin position="315"/>
        <end position="328"/>
    </location>
</feature>
<proteinExistence type="inferred from homology"/>
<dbReference type="OrthoDB" id="124041at2759"/>
<sequence>MSSAPLQSSRPGSGSATPSGPTSVDIYRPLAKAVSRPLAPLLPSSSTSSSPAVPPLPTLLGLDKQSYPRLSGKHVLLSGPHAGPSELVTGKKRNRGDPAARAKAAAEHQAGEERRRELGVSGERKRRRVAGGVVQRREKISYESLLPLHYLHCTYLSQLLHLPPLPVAPIQTRPNDAKANADANARPSPVPGAGGSSPFPSAGQSSRPKTAPLPTPTPTPTPPALPLPPGLHPESIQTALSKSDFTGSHLLVLSSRNPSLVGIEGIVIEETASTFRLVSPDHTARVIPKNGTQFELSFPAYSPAPAPASIGDTGGKGEEGEEQKRDVGDAGDAGDPGMSIVDMEQHLRLSPRISLTLLGTSFGFRSGDRAGRKFRPAQGGGGGSGWGEEWVEGEWSEVFRGLEETPKAEAAEKRHSRRPEVARGGRASSRRERVTKATATATVVGATAAAAAAADGGRGEVSSVIVGLGAPRELGEAKVVGRRKRGKSRRKDPPTWGRFEEIHA</sequence>
<feature type="compositionally biased region" description="Low complexity" evidence="8">
    <location>
        <begin position="34"/>
        <end position="51"/>
    </location>
</feature>
<feature type="region of interest" description="Disordered" evidence="8">
    <location>
        <begin position="305"/>
        <end position="338"/>
    </location>
</feature>
<dbReference type="EMBL" id="RSCD01000010">
    <property type="protein sequence ID" value="RSH90611.1"/>
    <property type="molecule type" value="Genomic_DNA"/>
</dbReference>
<dbReference type="SMART" id="SM00538">
    <property type="entry name" value="POP4"/>
    <property type="match status" value="1"/>
</dbReference>
<dbReference type="InterPro" id="IPR002730">
    <property type="entry name" value="Rpp29/RNP1"/>
</dbReference>
<dbReference type="InterPro" id="IPR023534">
    <property type="entry name" value="Rof/RNase_P-like"/>
</dbReference>
<dbReference type="GO" id="GO:0001682">
    <property type="term" value="P:tRNA 5'-leader removal"/>
    <property type="evidence" value="ECO:0007669"/>
    <property type="project" value="InterPro"/>
</dbReference>
<comment type="similarity">
    <text evidence="2">Belongs to the eukaryotic/archaeal RNase P protein component 1 family.</text>
</comment>
<evidence type="ECO:0000256" key="2">
    <source>
        <dbReference type="ARBA" id="ARBA00006181"/>
    </source>
</evidence>
<dbReference type="PANTHER" id="PTHR13348">
    <property type="entry name" value="RIBONUCLEASE P SUBUNIT P29"/>
    <property type="match status" value="1"/>
</dbReference>
<dbReference type="SUPFAM" id="SSF101744">
    <property type="entry name" value="Rof/RNase P subunit-like"/>
    <property type="match status" value="1"/>
</dbReference>
<keyword evidence="6" id="KW-0255">Endonuclease</keyword>
<dbReference type="InterPro" id="IPR016848">
    <property type="entry name" value="RNase_P/MRP_Rpp29-subunit"/>
</dbReference>
<keyword evidence="10" id="KW-1185">Reference proteome</keyword>
<dbReference type="GO" id="GO:0006364">
    <property type="term" value="P:rRNA processing"/>
    <property type="evidence" value="ECO:0007669"/>
    <property type="project" value="TreeGrafter"/>
</dbReference>
<organism evidence="9 10">
    <name type="scientific">Saitozyma podzolica</name>
    <dbReference type="NCBI Taxonomy" id="1890683"/>
    <lineage>
        <taxon>Eukaryota</taxon>
        <taxon>Fungi</taxon>
        <taxon>Dikarya</taxon>
        <taxon>Basidiomycota</taxon>
        <taxon>Agaricomycotina</taxon>
        <taxon>Tremellomycetes</taxon>
        <taxon>Tremellales</taxon>
        <taxon>Trimorphomycetaceae</taxon>
        <taxon>Saitozyma</taxon>
    </lineage>
</organism>
<feature type="compositionally biased region" description="Basic residues" evidence="8">
    <location>
        <begin position="480"/>
        <end position="490"/>
    </location>
</feature>
<evidence type="ECO:0000256" key="4">
    <source>
        <dbReference type="ARBA" id="ARBA00022694"/>
    </source>
</evidence>
<dbReference type="Proteomes" id="UP000279259">
    <property type="component" value="Unassembled WGS sequence"/>
</dbReference>
<dbReference type="GO" id="GO:0004519">
    <property type="term" value="F:endonuclease activity"/>
    <property type="evidence" value="ECO:0007669"/>
    <property type="project" value="UniProtKB-KW"/>
</dbReference>
<feature type="compositionally biased region" description="Basic and acidic residues" evidence="8">
    <location>
        <begin position="405"/>
        <end position="435"/>
    </location>
</feature>
<evidence type="ECO:0000256" key="5">
    <source>
        <dbReference type="ARBA" id="ARBA00022722"/>
    </source>
</evidence>
<dbReference type="GO" id="GO:0000172">
    <property type="term" value="C:ribonuclease MRP complex"/>
    <property type="evidence" value="ECO:0007669"/>
    <property type="project" value="InterPro"/>
</dbReference>
<dbReference type="GO" id="GO:0005634">
    <property type="term" value="C:nucleus"/>
    <property type="evidence" value="ECO:0007669"/>
    <property type="project" value="UniProtKB-SubCell"/>
</dbReference>
<keyword evidence="4" id="KW-0819">tRNA processing</keyword>
<dbReference type="Gene3D" id="2.30.30.210">
    <property type="entry name" value="Ribonuclease P/MRP, subunit p29"/>
    <property type="match status" value="1"/>
</dbReference>
<feature type="compositionally biased region" description="Low complexity" evidence="8">
    <location>
        <begin position="196"/>
        <end position="210"/>
    </location>
</feature>
<dbReference type="InterPro" id="IPR023538">
    <property type="entry name" value="RNP1"/>
</dbReference>
<keyword evidence="5" id="KW-0540">Nuclease</keyword>